<evidence type="ECO:0000313" key="4">
    <source>
        <dbReference type="Proteomes" id="UP001213623"/>
    </source>
</evidence>
<organism evidence="3 4">
    <name type="scientific">Malassezia nana</name>
    <dbReference type="NCBI Taxonomy" id="180528"/>
    <lineage>
        <taxon>Eukaryota</taxon>
        <taxon>Fungi</taxon>
        <taxon>Dikarya</taxon>
        <taxon>Basidiomycota</taxon>
        <taxon>Ustilaginomycotina</taxon>
        <taxon>Malasseziomycetes</taxon>
        <taxon>Malasseziales</taxon>
        <taxon>Malasseziaceae</taxon>
        <taxon>Malassezia</taxon>
    </lineage>
</organism>
<feature type="transmembrane region" description="Helical" evidence="1">
    <location>
        <begin position="78"/>
        <end position="98"/>
    </location>
</feature>
<dbReference type="AlphaFoldDB" id="A0AAF0EJ58"/>
<dbReference type="Proteomes" id="UP001213623">
    <property type="component" value="Chromosome 1"/>
</dbReference>
<keyword evidence="1" id="KW-1133">Transmembrane helix</keyword>
<evidence type="ECO:0000256" key="2">
    <source>
        <dbReference type="SAM" id="SignalP"/>
    </source>
</evidence>
<reference evidence="3" key="1">
    <citation type="submission" date="2023-03" db="EMBL/GenBank/DDBJ databases">
        <title>Mating type loci evolution in Malassezia.</title>
        <authorList>
            <person name="Coelho M.A."/>
        </authorList>
    </citation>
    <scope>NUCLEOTIDE SEQUENCE</scope>
    <source>
        <strain evidence="3">CBS 9557</strain>
    </source>
</reference>
<gene>
    <name evidence="3" type="ORF">MNAN1_000525</name>
</gene>
<feature type="transmembrane region" description="Helical" evidence="1">
    <location>
        <begin position="142"/>
        <end position="167"/>
    </location>
</feature>
<feature type="transmembrane region" description="Helical" evidence="1">
    <location>
        <begin position="105"/>
        <end position="130"/>
    </location>
</feature>
<accession>A0AAF0EJ58</accession>
<feature type="signal peptide" evidence="2">
    <location>
        <begin position="1"/>
        <end position="21"/>
    </location>
</feature>
<name>A0AAF0EJ58_9BASI</name>
<evidence type="ECO:0008006" key="5">
    <source>
        <dbReference type="Google" id="ProtNLM"/>
    </source>
</evidence>
<evidence type="ECO:0000256" key="1">
    <source>
        <dbReference type="SAM" id="Phobius"/>
    </source>
</evidence>
<dbReference type="EMBL" id="CP119892">
    <property type="protein sequence ID" value="WFD25565.1"/>
    <property type="molecule type" value="Genomic_DNA"/>
</dbReference>
<keyword evidence="1" id="KW-0472">Membrane</keyword>
<keyword evidence="4" id="KW-1185">Reference proteome</keyword>
<evidence type="ECO:0000313" key="3">
    <source>
        <dbReference type="EMBL" id="WFD25565.1"/>
    </source>
</evidence>
<keyword evidence="1" id="KW-0812">Transmembrane</keyword>
<protein>
    <recommendedName>
        <fullName evidence="5">Transmembrane protein</fullName>
    </recommendedName>
</protein>
<proteinExistence type="predicted"/>
<sequence>MRRGWRGVALVGVGLVTLAYAALVPPAPLEEAYERMASSVYQLRHGTPPPWHTDTEDHWRIGTRFAQAPTPRSPMAQFVSAVWHTLFAQPVWAVAYAARVCARHFAALAHVLFAPVRALAVAMYTGLVVWPWCALHAMAPVLYQLYVIGGVAALLGLGLGLLSVVLLGGEHGLYRARGPRRRVK</sequence>
<feature type="chain" id="PRO_5041968680" description="Transmembrane protein" evidence="2">
    <location>
        <begin position="22"/>
        <end position="184"/>
    </location>
</feature>
<keyword evidence="2" id="KW-0732">Signal</keyword>